<feature type="non-terminal residue" evidence="1">
    <location>
        <position position="22"/>
    </location>
</feature>
<name>A0A392TAX1_9FABA</name>
<proteinExistence type="predicted"/>
<accession>A0A392TAX1</accession>
<evidence type="ECO:0000313" key="1">
    <source>
        <dbReference type="EMBL" id="MCI58271.1"/>
    </source>
</evidence>
<reference evidence="1 2" key="1">
    <citation type="journal article" date="2018" name="Front. Plant Sci.">
        <title>Red Clover (Trifolium pratense) and Zigzag Clover (T. medium) - A Picture of Genomic Similarities and Differences.</title>
        <authorList>
            <person name="Dluhosova J."/>
            <person name="Istvanek J."/>
            <person name="Nedelnik J."/>
            <person name="Repkova J."/>
        </authorList>
    </citation>
    <scope>NUCLEOTIDE SEQUENCE [LARGE SCALE GENOMIC DNA]</scope>
    <source>
        <strain evidence="2">cv. 10/8</strain>
        <tissue evidence="1">Leaf</tissue>
    </source>
</reference>
<dbReference type="AlphaFoldDB" id="A0A392TAX1"/>
<keyword evidence="2" id="KW-1185">Reference proteome</keyword>
<dbReference type="EMBL" id="LXQA010543547">
    <property type="protein sequence ID" value="MCI58271.1"/>
    <property type="molecule type" value="Genomic_DNA"/>
</dbReference>
<protein>
    <submittedName>
        <fullName evidence="1">Uncharacterized protein</fullName>
    </submittedName>
</protein>
<comment type="caution">
    <text evidence="1">The sequence shown here is derived from an EMBL/GenBank/DDBJ whole genome shotgun (WGS) entry which is preliminary data.</text>
</comment>
<sequence>MNRGGNRPGRPTGAYGLAYICS</sequence>
<evidence type="ECO:0000313" key="2">
    <source>
        <dbReference type="Proteomes" id="UP000265520"/>
    </source>
</evidence>
<dbReference type="Proteomes" id="UP000265520">
    <property type="component" value="Unassembled WGS sequence"/>
</dbReference>
<organism evidence="1 2">
    <name type="scientific">Trifolium medium</name>
    <dbReference type="NCBI Taxonomy" id="97028"/>
    <lineage>
        <taxon>Eukaryota</taxon>
        <taxon>Viridiplantae</taxon>
        <taxon>Streptophyta</taxon>
        <taxon>Embryophyta</taxon>
        <taxon>Tracheophyta</taxon>
        <taxon>Spermatophyta</taxon>
        <taxon>Magnoliopsida</taxon>
        <taxon>eudicotyledons</taxon>
        <taxon>Gunneridae</taxon>
        <taxon>Pentapetalae</taxon>
        <taxon>rosids</taxon>
        <taxon>fabids</taxon>
        <taxon>Fabales</taxon>
        <taxon>Fabaceae</taxon>
        <taxon>Papilionoideae</taxon>
        <taxon>50 kb inversion clade</taxon>
        <taxon>NPAAA clade</taxon>
        <taxon>Hologalegina</taxon>
        <taxon>IRL clade</taxon>
        <taxon>Trifolieae</taxon>
        <taxon>Trifolium</taxon>
    </lineage>
</organism>